<dbReference type="Proteomes" id="UP001061298">
    <property type="component" value="Chromosome"/>
</dbReference>
<feature type="compositionally biased region" description="Low complexity" evidence="1">
    <location>
        <begin position="52"/>
        <end position="61"/>
    </location>
</feature>
<evidence type="ECO:0008006" key="4">
    <source>
        <dbReference type="Google" id="ProtNLM"/>
    </source>
</evidence>
<proteinExistence type="predicted"/>
<dbReference type="RefSeq" id="WP_263230821.1">
    <property type="nucleotide sequence ID" value="NZ_CP106793.1"/>
</dbReference>
<reference evidence="2" key="1">
    <citation type="submission" date="2022-10" db="EMBL/GenBank/DDBJ databases">
        <authorList>
            <person name="Mo P."/>
        </authorList>
    </citation>
    <scope>NUCLEOTIDE SEQUENCE</scope>
    <source>
        <strain evidence="2">HUAS 13-4</strain>
    </source>
</reference>
<sequence>MLPATWLRGRRGLVVGASAVVVCLGGILAAGTGGADGEAYVAVGPAGGGPPASGTAVAPTGDVTLVPLDGPSGTGSAGNKTAGNKTPGTRSPGIPDSRTSAPTTAGDGPASGPTAVRETAGAAIETGTGTKSPAPGPVSPSPTPTIPRPTPSGPAVLTAGRPERQPTDHRWCENVTVLFRNSGGTPVRSGTVTLGTHIIGALGTDWATIESTEALPAPLAAEASVKGAWTVCVEAWRVPLGMHVETRDVTVRWT</sequence>
<dbReference type="EMBL" id="CP106793">
    <property type="protein sequence ID" value="UXY20765.1"/>
    <property type="molecule type" value="Genomic_DNA"/>
</dbReference>
<name>A0ABY6E289_9ACTN</name>
<evidence type="ECO:0000313" key="3">
    <source>
        <dbReference type="Proteomes" id="UP001061298"/>
    </source>
</evidence>
<evidence type="ECO:0000313" key="2">
    <source>
        <dbReference type="EMBL" id="UXY20765.1"/>
    </source>
</evidence>
<feature type="region of interest" description="Disordered" evidence="1">
    <location>
        <begin position="48"/>
        <end position="167"/>
    </location>
</feature>
<feature type="compositionally biased region" description="Low complexity" evidence="1">
    <location>
        <begin position="118"/>
        <end position="133"/>
    </location>
</feature>
<accession>A0ABY6E289</accession>
<gene>
    <name evidence="2" type="ORF">N8I84_20205</name>
</gene>
<protein>
    <recommendedName>
        <fullName evidence="4">Secreted protein</fullName>
    </recommendedName>
</protein>
<organism evidence="2 3">
    <name type="scientific">Streptomyces cynarae</name>
    <dbReference type="NCBI Taxonomy" id="2981134"/>
    <lineage>
        <taxon>Bacteria</taxon>
        <taxon>Bacillati</taxon>
        <taxon>Actinomycetota</taxon>
        <taxon>Actinomycetes</taxon>
        <taxon>Kitasatosporales</taxon>
        <taxon>Streptomycetaceae</taxon>
        <taxon>Streptomyces</taxon>
    </lineage>
</organism>
<feature type="compositionally biased region" description="Polar residues" evidence="1">
    <location>
        <begin position="77"/>
        <end position="89"/>
    </location>
</feature>
<keyword evidence="3" id="KW-1185">Reference proteome</keyword>
<feature type="compositionally biased region" description="Pro residues" evidence="1">
    <location>
        <begin position="134"/>
        <end position="152"/>
    </location>
</feature>
<evidence type="ECO:0000256" key="1">
    <source>
        <dbReference type="SAM" id="MobiDB-lite"/>
    </source>
</evidence>